<dbReference type="STRING" id="941907.SAMN06295910_2105"/>
<dbReference type="AlphaFoldDB" id="A0A1X7GQJ4"/>
<gene>
    <name evidence="1" type="ORF">SAMN06295910_2105</name>
</gene>
<protein>
    <recommendedName>
        <fullName evidence="3">Methionyl-tRNA formyltransferase</fullName>
    </recommendedName>
</protein>
<organism evidence="1 2">
    <name type="scientific">Allosphingosinicella indica</name>
    <dbReference type="NCBI Taxonomy" id="941907"/>
    <lineage>
        <taxon>Bacteria</taxon>
        <taxon>Pseudomonadati</taxon>
        <taxon>Pseudomonadota</taxon>
        <taxon>Alphaproteobacteria</taxon>
        <taxon>Sphingomonadales</taxon>
        <taxon>Sphingomonadaceae</taxon>
        <taxon>Allosphingosinicella</taxon>
    </lineage>
</organism>
<dbReference type="Proteomes" id="UP000192934">
    <property type="component" value="Chromosome I"/>
</dbReference>
<reference evidence="2" key="1">
    <citation type="submission" date="2017-04" db="EMBL/GenBank/DDBJ databases">
        <authorList>
            <person name="Varghese N."/>
            <person name="Submissions S."/>
        </authorList>
    </citation>
    <scope>NUCLEOTIDE SEQUENCE [LARGE SCALE GENOMIC DNA]</scope>
    <source>
        <strain evidence="2">Dd16</strain>
    </source>
</reference>
<keyword evidence="2" id="KW-1185">Reference proteome</keyword>
<name>A0A1X7GQJ4_9SPHN</name>
<proteinExistence type="predicted"/>
<evidence type="ECO:0008006" key="3">
    <source>
        <dbReference type="Google" id="ProtNLM"/>
    </source>
</evidence>
<accession>A0A1X7GQJ4</accession>
<sequence length="75" mass="8556">MATVRTFEVEHLDKATPHDEVASATVRLVNCGREKFIQIDTYGRDTRERPGKLSQTIRLDKAAFEKLVALGRNHF</sequence>
<evidence type="ECO:0000313" key="1">
    <source>
        <dbReference type="EMBL" id="SMF73102.1"/>
    </source>
</evidence>
<dbReference type="EMBL" id="LT840185">
    <property type="protein sequence ID" value="SMF73102.1"/>
    <property type="molecule type" value="Genomic_DNA"/>
</dbReference>
<evidence type="ECO:0000313" key="2">
    <source>
        <dbReference type="Proteomes" id="UP000192934"/>
    </source>
</evidence>